<sequence length="148" mass="16325">MKPDNESKSVIERSVGSDGKSIVLIDGVCHFCHGAAKFIIARDPKARFRFASLQSVTGESLLGEGGLSSTSMDTFVLIENGKFYTKSTAALRIARRLAGGWPLLYAGIVVPKFARDAIYGFVAKRRYKWFGREDSCMLPTPDVRGRFL</sequence>
<keyword evidence="2" id="KW-1185">Reference proteome</keyword>
<accession>A0ABW0M3V6</accession>
<reference evidence="2" key="1">
    <citation type="journal article" date="2019" name="Int. J. Syst. Evol. Microbiol.">
        <title>The Global Catalogue of Microorganisms (GCM) 10K type strain sequencing project: providing services to taxonomists for standard genome sequencing and annotation.</title>
        <authorList>
            <consortium name="The Broad Institute Genomics Platform"/>
            <consortium name="The Broad Institute Genome Sequencing Center for Infectious Disease"/>
            <person name="Wu L."/>
            <person name="Ma J."/>
        </authorList>
    </citation>
    <scope>NUCLEOTIDE SEQUENCE [LARGE SCALE GENOMIC DNA]</scope>
    <source>
        <strain evidence="2">CCUG 57113</strain>
    </source>
</reference>
<proteinExistence type="predicted"/>
<dbReference type="InterPro" id="IPR052927">
    <property type="entry name" value="DCC_oxidoreductase"/>
</dbReference>
<dbReference type="RefSeq" id="WP_209746929.1">
    <property type="nucleotide sequence ID" value="NZ_JBHSMH010000113.1"/>
</dbReference>
<comment type="caution">
    <text evidence="1">The sequence shown here is derived from an EMBL/GenBank/DDBJ whole genome shotgun (WGS) entry which is preliminary data.</text>
</comment>
<organism evidence="1 2">
    <name type="scientific">Cohnella suwonensis</name>
    <dbReference type="NCBI Taxonomy" id="696072"/>
    <lineage>
        <taxon>Bacteria</taxon>
        <taxon>Bacillati</taxon>
        <taxon>Bacillota</taxon>
        <taxon>Bacilli</taxon>
        <taxon>Bacillales</taxon>
        <taxon>Paenibacillaceae</taxon>
        <taxon>Cohnella</taxon>
    </lineage>
</organism>
<gene>
    <name evidence="1" type="ORF">ACFPPD_25255</name>
</gene>
<dbReference type="Pfam" id="PF04134">
    <property type="entry name" value="DCC1-like"/>
    <property type="match status" value="1"/>
</dbReference>
<dbReference type="InterPro" id="IPR007263">
    <property type="entry name" value="DCC1-like"/>
</dbReference>
<evidence type="ECO:0000313" key="1">
    <source>
        <dbReference type="EMBL" id="MFC5471992.1"/>
    </source>
</evidence>
<dbReference type="EMBL" id="JBHSMH010000113">
    <property type="protein sequence ID" value="MFC5471992.1"/>
    <property type="molecule type" value="Genomic_DNA"/>
</dbReference>
<dbReference type="PANTHER" id="PTHR33639:SF2">
    <property type="entry name" value="DUF393 DOMAIN-CONTAINING PROTEIN"/>
    <property type="match status" value="1"/>
</dbReference>
<evidence type="ECO:0000313" key="2">
    <source>
        <dbReference type="Proteomes" id="UP001596105"/>
    </source>
</evidence>
<protein>
    <submittedName>
        <fullName evidence="1">Thiol-disulfide oxidoreductase DCC family protein</fullName>
    </submittedName>
</protein>
<dbReference type="Proteomes" id="UP001596105">
    <property type="component" value="Unassembled WGS sequence"/>
</dbReference>
<dbReference type="PANTHER" id="PTHR33639">
    <property type="entry name" value="THIOL-DISULFIDE OXIDOREDUCTASE DCC"/>
    <property type="match status" value="1"/>
</dbReference>
<name>A0ABW0M3V6_9BACL</name>